<protein>
    <submittedName>
        <fullName evidence="1">Uncharacterized protein</fullName>
    </submittedName>
</protein>
<organism evidence="1 2">
    <name type="scientific">Rhodococcus daqingensis</name>
    <dbReference type="NCBI Taxonomy" id="2479363"/>
    <lineage>
        <taxon>Bacteria</taxon>
        <taxon>Bacillati</taxon>
        <taxon>Actinomycetota</taxon>
        <taxon>Actinomycetes</taxon>
        <taxon>Mycobacteriales</taxon>
        <taxon>Nocardiaceae</taxon>
        <taxon>Rhodococcus</taxon>
    </lineage>
</organism>
<evidence type="ECO:0000313" key="1">
    <source>
        <dbReference type="EMBL" id="MFC7450563.1"/>
    </source>
</evidence>
<comment type="caution">
    <text evidence="1">The sequence shown here is derived from an EMBL/GenBank/DDBJ whole genome shotgun (WGS) entry which is preliminary data.</text>
</comment>
<dbReference type="EMBL" id="JBHTCS010000026">
    <property type="protein sequence ID" value="MFC7450563.1"/>
    <property type="molecule type" value="Genomic_DNA"/>
</dbReference>
<dbReference type="Proteomes" id="UP001596484">
    <property type="component" value="Unassembled WGS sequence"/>
</dbReference>
<keyword evidence="2" id="KW-1185">Reference proteome</keyword>
<reference evidence="2" key="1">
    <citation type="journal article" date="2019" name="Int. J. Syst. Evol. Microbiol.">
        <title>The Global Catalogue of Microorganisms (GCM) 10K type strain sequencing project: providing services to taxonomists for standard genome sequencing and annotation.</title>
        <authorList>
            <consortium name="The Broad Institute Genomics Platform"/>
            <consortium name="The Broad Institute Genome Sequencing Center for Infectious Disease"/>
            <person name="Wu L."/>
            <person name="Ma J."/>
        </authorList>
    </citation>
    <scope>NUCLEOTIDE SEQUENCE [LARGE SCALE GENOMIC DNA]</scope>
    <source>
        <strain evidence="2">ICMP 19430</strain>
    </source>
</reference>
<dbReference type="RefSeq" id="WP_378408619.1">
    <property type="nucleotide sequence ID" value="NZ_JBHTCS010000026.1"/>
</dbReference>
<proteinExistence type="predicted"/>
<evidence type="ECO:0000313" key="2">
    <source>
        <dbReference type="Proteomes" id="UP001596484"/>
    </source>
</evidence>
<sequence>MAASLLNFPQPNRIRHIQRSLGGNGPDLDAGRDQLRRFGSSVEDLRGRTSLLEGVVAYGNVSMTRNEWVVGARPILRFGHQVGEMKGVSITPAGDGLILESEGCWRVDCHSTAAGTGFTGDPWVDLDIEIHKPVGTPGDPIFDRKRYTAWLGDGQASVGGPVSFVPPAPGYRVFAFAASARWRRMLGGTLYSQMSVNKWDNRTTHGDAPSEVGDGPGAP</sequence>
<accession>A0ABW2S4S2</accession>
<gene>
    <name evidence="1" type="ORF">ACFQS9_21935</name>
</gene>
<name>A0ABW2S4S2_9NOCA</name>